<dbReference type="OrthoDB" id="892082at2"/>
<reference evidence="2 3" key="1">
    <citation type="submission" date="2019-06" db="EMBL/GenBank/DDBJ databases">
        <title>A novel bacterium of genus Pontibacter, isolated from marine sediment.</title>
        <authorList>
            <person name="Huang H."/>
            <person name="Mo K."/>
            <person name="Hu Y."/>
        </authorList>
    </citation>
    <scope>NUCLEOTIDE SEQUENCE [LARGE SCALE GENOMIC DNA]</scope>
    <source>
        <strain evidence="2 3">HB172049</strain>
    </source>
</reference>
<feature type="compositionally biased region" description="Basic and acidic residues" evidence="1">
    <location>
        <begin position="53"/>
        <end position="87"/>
    </location>
</feature>
<sequence length="233" mass="28117">MERDNWNRDNFSSKGPERPHDQRIDQDQYRGAYRIDTSSDHRNETTWDGYGSTEHRHGQRHPDYNRDYNRNYNKDYNRNYNEDSRYHGYDHDNYNMDSRYREHGHDKHYRSGNAANWNDREREQQWHQHQHHHAHPHRSVHDRIQQDDPYGLGNFNANYGPDPYGQGGGENYGNEAGSLSYGYDGTSNYDPDWNRHYDPLSGERESYHGHYTSRHPESRLNQRNRYDSGNRNR</sequence>
<evidence type="ECO:0000313" key="2">
    <source>
        <dbReference type="EMBL" id="TPE46036.1"/>
    </source>
</evidence>
<feature type="compositionally biased region" description="Basic and acidic residues" evidence="1">
    <location>
        <begin position="15"/>
        <end position="28"/>
    </location>
</feature>
<keyword evidence="3" id="KW-1185">Reference proteome</keyword>
<evidence type="ECO:0000313" key="3">
    <source>
        <dbReference type="Proteomes" id="UP000316727"/>
    </source>
</evidence>
<feature type="region of interest" description="Disordered" evidence="1">
    <location>
        <begin position="1"/>
        <end position="87"/>
    </location>
</feature>
<dbReference type="RefSeq" id="WP_140618652.1">
    <property type="nucleotide sequence ID" value="NZ_VFRQ01000001.1"/>
</dbReference>
<proteinExistence type="predicted"/>
<comment type="caution">
    <text evidence="2">The sequence shown here is derived from an EMBL/GenBank/DDBJ whole genome shotgun (WGS) entry which is preliminary data.</text>
</comment>
<protein>
    <submittedName>
        <fullName evidence="2">Uncharacterized protein</fullName>
    </submittedName>
</protein>
<accession>A0A501WK69</accession>
<name>A0A501WK69_9BACT</name>
<evidence type="ECO:0000256" key="1">
    <source>
        <dbReference type="SAM" id="MobiDB-lite"/>
    </source>
</evidence>
<organism evidence="2 3">
    <name type="scientific">Pontibacter mangrovi</name>
    <dbReference type="NCBI Taxonomy" id="2589816"/>
    <lineage>
        <taxon>Bacteria</taxon>
        <taxon>Pseudomonadati</taxon>
        <taxon>Bacteroidota</taxon>
        <taxon>Cytophagia</taxon>
        <taxon>Cytophagales</taxon>
        <taxon>Hymenobacteraceae</taxon>
        <taxon>Pontibacter</taxon>
    </lineage>
</organism>
<feature type="region of interest" description="Disordered" evidence="1">
    <location>
        <begin position="200"/>
        <end position="233"/>
    </location>
</feature>
<dbReference type="EMBL" id="VFRQ01000001">
    <property type="protein sequence ID" value="TPE46036.1"/>
    <property type="molecule type" value="Genomic_DNA"/>
</dbReference>
<dbReference type="Proteomes" id="UP000316727">
    <property type="component" value="Unassembled WGS sequence"/>
</dbReference>
<gene>
    <name evidence="2" type="ORF">FJM65_01445</name>
</gene>
<dbReference type="AlphaFoldDB" id="A0A501WK69"/>